<dbReference type="EMBL" id="MCOG01000197">
    <property type="protein sequence ID" value="ORY26914.1"/>
    <property type="molecule type" value="Genomic_DNA"/>
</dbReference>
<comment type="caution">
    <text evidence="1">The sequence shown here is derived from an EMBL/GenBank/DDBJ whole genome shotgun (WGS) entry which is preliminary data.</text>
</comment>
<dbReference type="Proteomes" id="UP000193920">
    <property type="component" value="Unassembled WGS sequence"/>
</dbReference>
<dbReference type="Gene3D" id="1.10.10.1700">
    <property type="entry name" value="Histone-lysine N-methyltransferase"/>
    <property type="match status" value="1"/>
</dbReference>
<name>A0A1Y2AWT5_9FUNG</name>
<dbReference type="InterPro" id="IPR041938">
    <property type="entry name" value="Hist-Lys_N-MTase_N"/>
</dbReference>
<dbReference type="AlphaFoldDB" id="A0A1Y2AWT5"/>
<sequence length="174" mass="20743">MNEKMNESEIIEKKENNSDLKFYSTTFEDRSEEVDLEHEKFIKQMRKIDCDKISQFDDILCDILIDNLFLGFRTHKLNKFNENLFKLPPRYNQYNTFSEAILSIIKRTILNPDVKDGIDKAYEELFSFLNSDTLTSNYDLTSLISTQLIKYPSFKEYFNSLTTEELKCFEEYII</sequence>
<dbReference type="STRING" id="1754190.A0A1Y2AWT5"/>
<protein>
    <submittedName>
        <fullName evidence="1">Uncharacterized protein</fullName>
    </submittedName>
</protein>
<gene>
    <name evidence="1" type="ORF">LY90DRAFT_513601</name>
</gene>
<accession>A0A1Y2AWT5</accession>
<evidence type="ECO:0000313" key="1">
    <source>
        <dbReference type="EMBL" id="ORY26914.1"/>
    </source>
</evidence>
<proteinExistence type="predicted"/>
<evidence type="ECO:0000313" key="2">
    <source>
        <dbReference type="Proteomes" id="UP000193920"/>
    </source>
</evidence>
<organism evidence="1 2">
    <name type="scientific">Neocallimastix californiae</name>
    <dbReference type="NCBI Taxonomy" id="1754190"/>
    <lineage>
        <taxon>Eukaryota</taxon>
        <taxon>Fungi</taxon>
        <taxon>Fungi incertae sedis</taxon>
        <taxon>Chytridiomycota</taxon>
        <taxon>Chytridiomycota incertae sedis</taxon>
        <taxon>Neocallimastigomycetes</taxon>
        <taxon>Neocallimastigales</taxon>
        <taxon>Neocallimastigaceae</taxon>
        <taxon>Neocallimastix</taxon>
    </lineage>
</organism>
<reference evidence="1 2" key="1">
    <citation type="submission" date="2016-08" db="EMBL/GenBank/DDBJ databases">
        <title>A Parts List for Fungal Cellulosomes Revealed by Comparative Genomics.</title>
        <authorList>
            <consortium name="DOE Joint Genome Institute"/>
            <person name="Haitjema C.H."/>
            <person name="Gilmore S.P."/>
            <person name="Henske J.K."/>
            <person name="Solomon K.V."/>
            <person name="De Groot R."/>
            <person name="Kuo A."/>
            <person name="Mondo S.J."/>
            <person name="Salamov A.A."/>
            <person name="Labutti K."/>
            <person name="Zhao Z."/>
            <person name="Chiniquy J."/>
            <person name="Barry K."/>
            <person name="Brewer H.M."/>
            <person name="Purvine S.O."/>
            <person name="Wright A.T."/>
            <person name="Boxma B."/>
            <person name="Van Alen T."/>
            <person name="Hackstein J.H."/>
            <person name="Baker S.E."/>
            <person name="Grigoriev I.V."/>
            <person name="O'Malley M.A."/>
        </authorList>
    </citation>
    <scope>NUCLEOTIDE SEQUENCE [LARGE SCALE GENOMIC DNA]</scope>
    <source>
        <strain evidence="1 2">G1</strain>
    </source>
</reference>
<keyword evidence="2" id="KW-1185">Reference proteome</keyword>